<organism evidence="3 4">
    <name type="scientific">Ceutorhynchus assimilis</name>
    <name type="common">cabbage seed weevil</name>
    <dbReference type="NCBI Taxonomy" id="467358"/>
    <lineage>
        <taxon>Eukaryota</taxon>
        <taxon>Metazoa</taxon>
        <taxon>Ecdysozoa</taxon>
        <taxon>Arthropoda</taxon>
        <taxon>Hexapoda</taxon>
        <taxon>Insecta</taxon>
        <taxon>Pterygota</taxon>
        <taxon>Neoptera</taxon>
        <taxon>Endopterygota</taxon>
        <taxon>Coleoptera</taxon>
        <taxon>Polyphaga</taxon>
        <taxon>Cucujiformia</taxon>
        <taxon>Curculionidae</taxon>
        <taxon>Ceutorhynchinae</taxon>
        <taxon>Ceutorhynchus</taxon>
    </lineage>
</organism>
<sequence>MEGKRTENIGKELVTIKPAEIANKSKPDSNTGAQITITQFLDFLKTAYQVQNSVEGILMEGGMSEAITWLKSKETDIAMKGKSLSIQTSDSLLQKGSGDEKKDSLIHKRKNSTNSLSYHDPEILKRKLSEVLSEGLLDSVLPYLMQNTPTMKKCSSCNIIKNPDKNSSHSSVSTVSNDRLIRRKSSGDASTLSKNSITLTDSEVEIHVCDEVKGMKKTFVCNQKLLVEKMGYFAEVTLGQRLEDMDISVHCDIGIFEWLMQWVKKDSLFEADWPQLDSQCVIPILVSAAFLQMEPLLQDCLLFCHEHMNEILRSATNLSCLNDSVLTRLAAMYTNTEVESIKDRKDKIQSRLFSKLIQSLAELEPESVRGHWCSLARIFRCDKCQQLITPNVAAKIPCMPSCMRLQPDGSIVSLHIRDSTWSINDYIVKLQKTLKTWRKVYWKLWGDAHFLYCATCKRYFPANQIGWCRYHPDTPQFFTLDAQKAPLPIGRYPCCGERAYRFQLLENYSTCQFRHHSVTLDDVRQSAIYTMLESYRHLIEEEPPQLLFPERLTRLVARDSNVNSEKFVCKETFWWDGFEIIPPRPRMGLLSLFGNRNSAGDSESLASDESTTEELTEEETVSSTSLGSDEGSAESNPPPKKIVIRKSKKQNEGKLLWQHNLSARSNQDIQRAYEENVLKEMAMILNRKIVNDTIARNPRNVGRNLTAIGGLWTRLETDWRESLSQRDAQLKSKNVLAKQPNKPRSRF</sequence>
<dbReference type="PANTHER" id="PTHR20946">
    <property type="entry name" value="SANT AND BTB DOMAIN REGULATOR OF CLASS SWITCH RECOMBINATION"/>
    <property type="match status" value="1"/>
</dbReference>
<gene>
    <name evidence="3" type="ORF">CEUTPL_LOCUS11291</name>
</gene>
<feature type="compositionally biased region" description="Acidic residues" evidence="1">
    <location>
        <begin position="610"/>
        <end position="620"/>
    </location>
</feature>
<dbReference type="PANTHER" id="PTHR20946:SF0">
    <property type="entry name" value="SANT AND BTB DOMAIN REGULATOR OF CLASS SWITCH RECOMBINATION"/>
    <property type="match status" value="1"/>
</dbReference>
<name>A0A9N9QRR2_9CUCU</name>
<keyword evidence="4" id="KW-1185">Reference proteome</keyword>
<dbReference type="InterPro" id="IPR045902">
    <property type="entry name" value="SANBR-like"/>
</dbReference>
<feature type="domain" description="SANT and BTB" evidence="2">
    <location>
        <begin position="204"/>
        <end position="301"/>
    </location>
</feature>
<dbReference type="EMBL" id="OU892282">
    <property type="protein sequence ID" value="CAG9770847.1"/>
    <property type="molecule type" value="Genomic_DNA"/>
</dbReference>
<dbReference type="OrthoDB" id="550012at2759"/>
<evidence type="ECO:0000313" key="4">
    <source>
        <dbReference type="Proteomes" id="UP001152799"/>
    </source>
</evidence>
<protein>
    <recommendedName>
        <fullName evidence="2">SANT and BTB domain-containing protein</fullName>
    </recommendedName>
</protein>
<dbReference type="AlphaFoldDB" id="A0A9N9QRR2"/>
<feature type="region of interest" description="Disordered" evidence="1">
    <location>
        <begin position="599"/>
        <end position="645"/>
    </location>
</feature>
<proteinExistence type="predicted"/>
<accession>A0A9N9QRR2</accession>
<evidence type="ECO:0000256" key="1">
    <source>
        <dbReference type="SAM" id="MobiDB-lite"/>
    </source>
</evidence>
<dbReference type="Pfam" id="PF11822">
    <property type="entry name" value="BTB_SANBR"/>
    <property type="match status" value="1"/>
</dbReference>
<evidence type="ECO:0000259" key="2">
    <source>
        <dbReference type="Pfam" id="PF11822"/>
    </source>
</evidence>
<evidence type="ECO:0000313" key="3">
    <source>
        <dbReference type="EMBL" id="CAG9770847.1"/>
    </source>
</evidence>
<dbReference type="Proteomes" id="UP001152799">
    <property type="component" value="Chromosome 6"/>
</dbReference>
<dbReference type="InterPro" id="IPR021777">
    <property type="entry name" value="SANBR_BTB"/>
</dbReference>
<reference evidence="3" key="1">
    <citation type="submission" date="2022-01" db="EMBL/GenBank/DDBJ databases">
        <authorList>
            <person name="King R."/>
        </authorList>
    </citation>
    <scope>NUCLEOTIDE SEQUENCE</scope>
</reference>